<feature type="coiled-coil region" evidence="20">
    <location>
        <begin position="241"/>
        <end position="275"/>
    </location>
</feature>
<dbReference type="GO" id="GO:0061630">
    <property type="term" value="F:ubiquitin protein ligase activity"/>
    <property type="evidence" value="ECO:0007669"/>
    <property type="project" value="UniProtKB-EC"/>
</dbReference>
<dbReference type="Proteomes" id="UP000424527">
    <property type="component" value="Unassembled WGS sequence"/>
</dbReference>
<feature type="compositionally biased region" description="Low complexity" evidence="21">
    <location>
        <begin position="711"/>
        <end position="723"/>
    </location>
</feature>
<evidence type="ECO:0000256" key="18">
    <source>
        <dbReference type="PROSITE-ProRule" id="PRU00024"/>
    </source>
</evidence>
<dbReference type="SMART" id="SM00249">
    <property type="entry name" value="PHD"/>
    <property type="match status" value="2"/>
</dbReference>
<dbReference type="SMART" id="SM00336">
    <property type="entry name" value="BBOX"/>
    <property type="match status" value="2"/>
</dbReference>
<dbReference type="SUPFAM" id="SSF47370">
    <property type="entry name" value="Bromodomain"/>
    <property type="match status" value="1"/>
</dbReference>
<dbReference type="AlphaFoldDB" id="A0A6G0IXK2"/>
<evidence type="ECO:0000256" key="11">
    <source>
        <dbReference type="ARBA" id="ARBA00022833"/>
    </source>
</evidence>
<dbReference type="PROSITE" id="PS00518">
    <property type="entry name" value="ZF_RING_1"/>
    <property type="match status" value="1"/>
</dbReference>
<dbReference type="PANTHER" id="PTHR45915">
    <property type="entry name" value="TRANSCRIPTION INTERMEDIARY FACTOR"/>
    <property type="match status" value="1"/>
</dbReference>
<evidence type="ECO:0000256" key="4">
    <source>
        <dbReference type="ARBA" id="ARBA00012483"/>
    </source>
</evidence>
<keyword evidence="17" id="KW-0539">Nucleus</keyword>
<comment type="caution">
    <text evidence="26">The sequence shown here is derived from an EMBL/GenBank/DDBJ whole genome shotgun (WGS) entry which is preliminary data.</text>
</comment>
<dbReference type="Gene3D" id="3.30.40.10">
    <property type="entry name" value="Zinc/RING finger domain, C3HC4 (zinc finger)"/>
    <property type="match status" value="2"/>
</dbReference>
<dbReference type="InterPro" id="IPR013083">
    <property type="entry name" value="Znf_RING/FYVE/PHD"/>
</dbReference>
<feature type="domain" description="RING-type" evidence="24">
    <location>
        <begin position="57"/>
        <end position="116"/>
    </location>
</feature>
<dbReference type="GO" id="GO:0000785">
    <property type="term" value="C:chromatin"/>
    <property type="evidence" value="ECO:0007669"/>
    <property type="project" value="TreeGrafter"/>
</dbReference>
<dbReference type="EMBL" id="REGW02000005">
    <property type="protein sequence ID" value="KAE8296054.1"/>
    <property type="molecule type" value="Genomic_DNA"/>
</dbReference>
<evidence type="ECO:0000256" key="17">
    <source>
        <dbReference type="ARBA" id="ARBA00023242"/>
    </source>
</evidence>
<dbReference type="SMART" id="SM00184">
    <property type="entry name" value="RING"/>
    <property type="match status" value="2"/>
</dbReference>
<dbReference type="GO" id="GO:0005634">
    <property type="term" value="C:nucleus"/>
    <property type="evidence" value="ECO:0007669"/>
    <property type="project" value="UniProtKB-SubCell"/>
</dbReference>
<proteinExistence type="predicted"/>
<keyword evidence="7" id="KW-0479">Metal-binding</keyword>
<evidence type="ECO:0000256" key="20">
    <source>
        <dbReference type="SAM" id="Coils"/>
    </source>
</evidence>
<protein>
    <recommendedName>
        <fullName evidence="4">RING-type E3 ubiquitin transferase</fullName>
        <ecNumber evidence="4">2.3.2.27</ecNumber>
    </recommendedName>
</protein>
<feature type="domain" description="B box-type" evidence="25">
    <location>
        <begin position="143"/>
        <end position="190"/>
    </location>
</feature>
<comment type="catalytic activity">
    <reaction evidence="1">
        <text>S-ubiquitinyl-[E2 ubiquitin-conjugating enzyme]-L-cysteine + [acceptor protein]-L-lysine = [E2 ubiquitin-conjugating enzyme]-L-cysteine + N(6)-ubiquitinyl-[acceptor protein]-L-lysine.</text>
        <dbReference type="EC" id="2.3.2.27"/>
    </reaction>
</comment>
<evidence type="ECO:0000256" key="3">
    <source>
        <dbReference type="ARBA" id="ARBA00004906"/>
    </source>
</evidence>
<keyword evidence="8" id="KW-0677">Repeat</keyword>
<dbReference type="InterPro" id="IPR003649">
    <property type="entry name" value="Bbox_C"/>
</dbReference>
<evidence type="ECO:0000256" key="19">
    <source>
        <dbReference type="PROSITE-ProRule" id="PRU00035"/>
    </source>
</evidence>
<feature type="compositionally biased region" description="Polar residues" evidence="21">
    <location>
        <begin position="674"/>
        <end position="693"/>
    </location>
</feature>
<evidence type="ECO:0000259" key="24">
    <source>
        <dbReference type="PROSITE" id="PS50089"/>
    </source>
</evidence>
<evidence type="ECO:0000256" key="7">
    <source>
        <dbReference type="ARBA" id="ARBA00022723"/>
    </source>
</evidence>
<dbReference type="Pfam" id="PF13445">
    <property type="entry name" value="zf-RING_UBOX"/>
    <property type="match status" value="1"/>
</dbReference>
<dbReference type="InterPro" id="IPR000315">
    <property type="entry name" value="Znf_B-box"/>
</dbReference>
<dbReference type="InterPro" id="IPR011011">
    <property type="entry name" value="Znf_FYVE_PHD"/>
</dbReference>
<dbReference type="CDD" id="cd16585">
    <property type="entry name" value="RING-HC_TIF1_C-VI"/>
    <property type="match status" value="1"/>
</dbReference>
<keyword evidence="12" id="KW-0805">Transcription regulation</keyword>
<dbReference type="SUPFAM" id="SSF57845">
    <property type="entry name" value="B-box zinc-binding domain"/>
    <property type="match status" value="1"/>
</dbReference>
<evidence type="ECO:0000256" key="13">
    <source>
        <dbReference type="ARBA" id="ARBA00023054"/>
    </source>
</evidence>
<feature type="domain" description="Bromo" evidence="22">
    <location>
        <begin position="833"/>
        <end position="906"/>
    </location>
</feature>
<evidence type="ECO:0000256" key="21">
    <source>
        <dbReference type="SAM" id="MobiDB-lite"/>
    </source>
</evidence>
<dbReference type="InterPro" id="IPR001487">
    <property type="entry name" value="Bromodomain"/>
</dbReference>
<evidence type="ECO:0000256" key="15">
    <source>
        <dbReference type="ARBA" id="ARBA00023125"/>
    </source>
</evidence>
<dbReference type="InterPro" id="IPR036427">
    <property type="entry name" value="Bromodomain-like_sf"/>
</dbReference>
<dbReference type="SMART" id="SM00502">
    <property type="entry name" value="BBC"/>
    <property type="match status" value="1"/>
</dbReference>
<organism evidence="26 27">
    <name type="scientific">Larimichthys crocea</name>
    <name type="common">Large yellow croaker</name>
    <name type="synonym">Pseudosciaena crocea</name>
    <dbReference type="NCBI Taxonomy" id="215358"/>
    <lineage>
        <taxon>Eukaryota</taxon>
        <taxon>Metazoa</taxon>
        <taxon>Chordata</taxon>
        <taxon>Craniata</taxon>
        <taxon>Vertebrata</taxon>
        <taxon>Euteleostomi</taxon>
        <taxon>Actinopterygii</taxon>
        <taxon>Neopterygii</taxon>
        <taxon>Teleostei</taxon>
        <taxon>Neoteleostei</taxon>
        <taxon>Acanthomorphata</taxon>
        <taxon>Eupercaria</taxon>
        <taxon>Sciaenidae</taxon>
        <taxon>Larimichthys</taxon>
    </lineage>
</organism>
<dbReference type="PROSITE" id="PS50089">
    <property type="entry name" value="ZF_RING_2"/>
    <property type="match status" value="1"/>
</dbReference>
<dbReference type="SUPFAM" id="SSF57850">
    <property type="entry name" value="RING/U-box"/>
    <property type="match status" value="1"/>
</dbReference>
<comment type="pathway">
    <text evidence="3">Protein modification; protein ubiquitination.</text>
</comment>
<dbReference type="Gene3D" id="3.30.160.60">
    <property type="entry name" value="Classic Zinc Finger"/>
    <property type="match status" value="1"/>
</dbReference>
<dbReference type="Pfam" id="PF00628">
    <property type="entry name" value="PHD"/>
    <property type="match status" value="1"/>
</dbReference>
<dbReference type="PROSITE" id="PS50016">
    <property type="entry name" value="ZF_PHD_2"/>
    <property type="match status" value="1"/>
</dbReference>
<dbReference type="PROSITE" id="PS50014">
    <property type="entry name" value="BROMODOMAIN_2"/>
    <property type="match status" value="1"/>
</dbReference>
<evidence type="ECO:0000256" key="1">
    <source>
        <dbReference type="ARBA" id="ARBA00000900"/>
    </source>
</evidence>
<dbReference type="PROSITE" id="PS50119">
    <property type="entry name" value="ZF_BBOX"/>
    <property type="match status" value="2"/>
</dbReference>
<evidence type="ECO:0000256" key="10">
    <source>
        <dbReference type="ARBA" id="ARBA00022786"/>
    </source>
</evidence>
<evidence type="ECO:0000256" key="6">
    <source>
        <dbReference type="ARBA" id="ARBA00022679"/>
    </source>
</evidence>
<keyword evidence="14 19" id="KW-0103">Bromodomain</keyword>
<name>A0A6G0IXK2_LARCR</name>
<dbReference type="InterPro" id="IPR001965">
    <property type="entry name" value="Znf_PHD"/>
</dbReference>
<evidence type="ECO:0000313" key="27">
    <source>
        <dbReference type="Proteomes" id="UP000424527"/>
    </source>
</evidence>
<dbReference type="PANTHER" id="PTHR45915:SF4">
    <property type="entry name" value="TRANSCRIPTION INTERMEDIARY FACTOR 1-ALPHA"/>
    <property type="match status" value="1"/>
</dbReference>
<dbReference type="CDD" id="cd19829">
    <property type="entry name" value="Bbox2_TIF1b_C-VI"/>
    <property type="match status" value="1"/>
</dbReference>
<evidence type="ECO:0000256" key="9">
    <source>
        <dbReference type="ARBA" id="ARBA00022771"/>
    </source>
</evidence>
<evidence type="ECO:0000313" key="26">
    <source>
        <dbReference type="EMBL" id="KAE8296054.1"/>
    </source>
</evidence>
<dbReference type="InterPro" id="IPR001841">
    <property type="entry name" value="Znf_RING"/>
</dbReference>
<dbReference type="SMART" id="SM00297">
    <property type="entry name" value="BROMO"/>
    <property type="match status" value="1"/>
</dbReference>
<dbReference type="GO" id="GO:0003677">
    <property type="term" value="F:DNA binding"/>
    <property type="evidence" value="ECO:0007669"/>
    <property type="project" value="UniProtKB-KW"/>
</dbReference>
<keyword evidence="11" id="KW-0862">Zinc</keyword>
<evidence type="ECO:0000259" key="22">
    <source>
        <dbReference type="PROSITE" id="PS50014"/>
    </source>
</evidence>
<feature type="domain" description="B box-type" evidence="25">
    <location>
        <begin position="203"/>
        <end position="244"/>
    </location>
</feature>
<dbReference type="FunFam" id="3.30.40.10:FF:000123">
    <property type="entry name" value="E3 ubiquitin-protein ligase TRIM33"/>
    <property type="match status" value="1"/>
</dbReference>
<dbReference type="Pfam" id="PF00643">
    <property type="entry name" value="zf-B_box"/>
    <property type="match status" value="1"/>
</dbReference>
<dbReference type="InterPro" id="IPR017907">
    <property type="entry name" value="Znf_RING_CS"/>
</dbReference>
<dbReference type="FunFam" id="3.30.160.60:FF:000074">
    <property type="entry name" value="Tripartite motif containing 66"/>
    <property type="match status" value="1"/>
</dbReference>
<dbReference type="Gene3D" id="1.20.920.10">
    <property type="entry name" value="Bromodomain-like"/>
    <property type="match status" value="1"/>
</dbReference>
<keyword evidence="15" id="KW-0238">DNA-binding</keyword>
<keyword evidence="27" id="KW-1185">Reference proteome</keyword>
<reference evidence="26 27" key="1">
    <citation type="submission" date="2019-07" db="EMBL/GenBank/DDBJ databases">
        <title>Chromosome genome assembly for large yellow croaker.</title>
        <authorList>
            <person name="Xiao S."/>
        </authorList>
    </citation>
    <scope>NUCLEOTIDE SEQUENCE [LARGE SCALE GENOMIC DNA]</scope>
    <source>
        <strain evidence="26">JMULYC20181020</strain>
        <tissue evidence="26">Muscle</tissue>
    </source>
</reference>
<dbReference type="InterPro" id="IPR019786">
    <property type="entry name" value="Zinc_finger_PHD-type_CS"/>
</dbReference>
<evidence type="ECO:0000256" key="12">
    <source>
        <dbReference type="ARBA" id="ARBA00023015"/>
    </source>
</evidence>
<sequence length="977" mass="108668">MQVTRMDGRTEMQETVDAAAAAAAAAAAVIIVENEAESMPVLEQKSPVTGQNHMDTCPVCHLNFHSREPKLLPCLHSFCKKCLPPPSRNLAVTELPNSQDDRATKPLNVIRCPVCRQECMEVDVMENVFVKDTVEAPSSTMERTVQLCMTCDDNTEAAGFCVNCVEYLCSTCVEAHQRVKFTRDHNIRPTAELSQKVHGVSTQRPMFCDIHKQEPLKLFCETCDLLTCRDCQLVKHKDHNYQFLEDAYKNHKQHMENVTHQLEEKKKVIEEVSNSINNGLLQVDQNRSSVRSEIKKSICSLILEINKKGKMLINQLEAVTKDHESVLRKQQEDIGYLSRHLDHVINFTKWATARNGGTALLYCKRLILFQIGNLLQAKCSTSFVPQSTVRFQCRSSYWASNVDLGSLVVESVPGQQLGGVQGIPHQLPHHGQAPSGSPHSFALGAPHNTLAQLQMQVDKLNPQAHWQPQPPPPPWTWYQSVRLQRNLPGPLQGGSPSHTMPPQPGRRFMVLPPNNASPTSSLPSPGFTPQPLRAMGTSSSYQPKPMDVFSPPPLYPHITPLPVNAGTTLPQSRHTIEPTYLNRRSDSGGPIYMLKPNYSHILPPSLPHSNVQGQENSAEYAAQEEKPGTVSWKPPETHQTSGAVGSAVKKRRRSSPGPVIVIKDEPDDDGGYVQANQRASLPDSTGDQPQITAQDEVPTRLQSTDDKLHSLSRPPSSPQDQSSANHVRSLEEQKHQALLEDSNEALCAVCQTGGELLCCDKCLKVFHLSCHVPSLLKSPSGEWFCSFCRDLLTPEMRYESKPDAKTVKKEPDTEGGFLPEDKQKCERLLLHLFCSDLSSDFQEPVSASVCANNRLTVKGPMKLSTVKKRLEAKQRPCYQSPAEFVSDIRLVFENYNSLSEVDTKVTVAARKLKELFEDHLRVIFPDQTFPEIKLETAPPDSQLSSLDNISQIAKRRRTCADLDQDTAGCPGREEAAV</sequence>
<keyword evidence="6" id="KW-0808">Transferase</keyword>
<keyword evidence="16" id="KW-0804">Transcription</keyword>
<accession>A0A6G0IXK2</accession>
<keyword evidence="9 18" id="KW-0863">Zinc-finger</keyword>
<evidence type="ECO:0000256" key="2">
    <source>
        <dbReference type="ARBA" id="ARBA00004123"/>
    </source>
</evidence>
<dbReference type="Pfam" id="PF00439">
    <property type="entry name" value="Bromodomain"/>
    <property type="match status" value="1"/>
</dbReference>
<gene>
    <name evidence="26" type="ORF">D5F01_LYC04805</name>
</gene>
<dbReference type="EC" id="2.3.2.27" evidence="4"/>
<keyword evidence="13 20" id="KW-0175">Coiled coil</keyword>
<evidence type="ECO:0000259" key="23">
    <source>
        <dbReference type="PROSITE" id="PS50016"/>
    </source>
</evidence>
<evidence type="ECO:0000256" key="5">
    <source>
        <dbReference type="ARBA" id="ARBA00022491"/>
    </source>
</evidence>
<feature type="domain" description="PHD-type" evidence="23">
    <location>
        <begin position="744"/>
        <end position="791"/>
    </location>
</feature>
<dbReference type="GO" id="GO:0008270">
    <property type="term" value="F:zinc ion binding"/>
    <property type="evidence" value="ECO:0007669"/>
    <property type="project" value="UniProtKB-KW"/>
</dbReference>
<dbReference type="InterPro" id="IPR027370">
    <property type="entry name" value="Znf-RING_euk"/>
</dbReference>
<comment type="subcellular location">
    <subcellularLocation>
        <location evidence="2">Nucleus</location>
    </subcellularLocation>
</comment>
<evidence type="ECO:0000256" key="8">
    <source>
        <dbReference type="ARBA" id="ARBA00022737"/>
    </source>
</evidence>
<dbReference type="InterPro" id="IPR047058">
    <property type="entry name" value="TIF1b_Bbox2_Znf"/>
</dbReference>
<evidence type="ECO:0000256" key="16">
    <source>
        <dbReference type="ARBA" id="ARBA00023163"/>
    </source>
</evidence>
<keyword evidence="5" id="KW-0678">Repressor</keyword>
<dbReference type="SUPFAM" id="SSF57903">
    <property type="entry name" value="FYVE/PHD zinc finger"/>
    <property type="match status" value="1"/>
</dbReference>
<feature type="region of interest" description="Disordered" evidence="21">
    <location>
        <begin position="604"/>
        <end position="733"/>
    </location>
</feature>
<evidence type="ECO:0000256" key="14">
    <source>
        <dbReference type="ARBA" id="ARBA00023117"/>
    </source>
</evidence>
<dbReference type="InterPro" id="IPR019787">
    <property type="entry name" value="Znf_PHD-finger"/>
</dbReference>
<evidence type="ECO:0000259" key="25">
    <source>
        <dbReference type="PROSITE" id="PS50119"/>
    </source>
</evidence>
<feature type="compositionally biased region" description="Polar residues" evidence="21">
    <location>
        <begin position="607"/>
        <end position="617"/>
    </location>
</feature>
<keyword evidence="10" id="KW-0833">Ubl conjugation pathway</keyword>
<dbReference type="PROSITE" id="PS01359">
    <property type="entry name" value="ZF_PHD_1"/>
    <property type="match status" value="1"/>
</dbReference>